<dbReference type="PANTHER" id="PTHR37984">
    <property type="entry name" value="PROTEIN CBG26694"/>
    <property type="match status" value="1"/>
</dbReference>
<dbReference type="EMBL" id="BGPR01000494">
    <property type="protein sequence ID" value="GBM23238.1"/>
    <property type="molecule type" value="Genomic_DNA"/>
</dbReference>
<gene>
    <name evidence="2" type="ORF">AVEN_159909_1</name>
</gene>
<proteinExistence type="predicted"/>
<dbReference type="InterPro" id="IPR050951">
    <property type="entry name" value="Retrovirus_Pol_polyprotein"/>
</dbReference>
<dbReference type="Gene3D" id="3.30.420.10">
    <property type="entry name" value="Ribonuclease H-like superfamily/Ribonuclease H"/>
    <property type="match status" value="1"/>
</dbReference>
<sequence length="155" mass="18069">MDYFTKWPEAIPIADQEASTVTEELARTWTSRYGVAMILHSDQGADFNSALFTQHCKLLGILETRTTALHLESHSMVVRFNRTIFNHLSLFVSKNQNDWDSDLPLFLLSYKARTMKRPDSLLHRCFSFELYDFPVISSLHYQVIRLPRLMNTLII</sequence>
<reference evidence="2 3" key="1">
    <citation type="journal article" date="2019" name="Sci. Rep.">
        <title>Orb-weaving spider Araneus ventricosus genome elucidates the spidroin gene catalogue.</title>
        <authorList>
            <person name="Kono N."/>
            <person name="Nakamura H."/>
            <person name="Ohtoshi R."/>
            <person name="Moran D.A.P."/>
            <person name="Shinohara A."/>
            <person name="Yoshida Y."/>
            <person name="Fujiwara M."/>
            <person name="Mori M."/>
            <person name="Tomita M."/>
            <person name="Arakawa K."/>
        </authorList>
    </citation>
    <scope>NUCLEOTIDE SEQUENCE [LARGE SCALE GENOMIC DNA]</scope>
</reference>
<dbReference type="PROSITE" id="PS50994">
    <property type="entry name" value="INTEGRASE"/>
    <property type="match status" value="1"/>
</dbReference>
<name>A0A4Y2E5C3_ARAVE</name>
<dbReference type="PANTHER" id="PTHR37984:SF5">
    <property type="entry name" value="PROTEIN NYNRIN-LIKE"/>
    <property type="match status" value="1"/>
</dbReference>
<evidence type="ECO:0000313" key="3">
    <source>
        <dbReference type="Proteomes" id="UP000499080"/>
    </source>
</evidence>
<dbReference type="InterPro" id="IPR036397">
    <property type="entry name" value="RNaseH_sf"/>
</dbReference>
<dbReference type="AlphaFoldDB" id="A0A4Y2E5C3"/>
<dbReference type="InterPro" id="IPR001584">
    <property type="entry name" value="Integrase_cat-core"/>
</dbReference>
<evidence type="ECO:0000259" key="1">
    <source>
        <dbReference type="PROSITE" id="PS50994"/>
    </source>
</evidence>
<accession>A0A4Y2E5C3</accession>
<dbReference type="SUPFAM" id="SSF53098">
    <property type="entry name" value="Ribonuclease H-like"/>
    <property type="match status" value="1"/>
</dbReference>
<organism evidence="2 3">
    <name type="scientific">Araneus ventricosus</name>
    <name type="common">Orbweaver spider</name>
    <name type="synonym">Epeira ventricosa</name>
    <dbReference type="NCBI Taxonomy" id="182803"/>
    <lineage>
        <taxon>Eukaryota</taxon>
        <taxon>Metazoa</taxon>
        <taxon>Ecdysozoa</taxon>
        <taxon>Arthropoda</taxon>
        <taxon>Chelicerata</taxon>
        <taxon>Arachnida</taxon>
        <taxon>Araneae</taxon>
        <taxon>Araneomorphae</taxon>
        <taxon>Entelegynae</taxon>
        <taxon>Araneoidea</taxon>
        <taxon>Araneidae</taxon>
        <taxon>Araneus</taxon>
    </lineage>
</organism>
<dbReference type="GO" id="GO:0015074">
    <property type="term" value="P:DNA integration"/>
    <property type="evidence" value="ECO:0007669"/>
    <property type="project" value="InterPro"/>
</dbReference>
<protein>
    <recommendedName>
        <fullName evidence="1">Integrase catalytic domain-containing protein</fullName>
    </recommendedName>
</protein>
<dbReference type="GO" id="GO:0003676">
    <property type="term" value="F:nucleic acid binding"/>
    <property type="evidence" value="ECO:0007669"/>
    <property type="project" value="InterPro"/>
</dbReference>
<dbReference type="InterPro" id="IPR012337">
    <property type="entry name" value="RNaseH-like_sf"/>
</dbReference>
<dbReference type="OrthoDB" id="6504721at2759"/>
<keyword evidence="3" id="KW-1185">Reference proteome</keyword>
<dbReference type="Proteomes" id="UP000499080">
    <property type="component" value="Unassembled WGS sequence"/>
</dbReference>
<feature type="domain" description="Integrase catalytic" evidence="1">
    <location>
        <begin position="1"/>
        <end position="131"/>
    </location>
</feature>
<evidence type="ECO:0000313" key="2">
    <source>
        <dbReference type="EMBL" id="GBM23238.1"/>
    </source>
</evidence>
<comment type="caution">
    <text evidence="2">The sequence shown here is derived from an EMBL/GenBank/DDBJ whole genome shotgun (WGS) entry which is preliminary data.</text>
</comment>